<reference evidence="10" key="1">
    <citation type="submission" date="2022-08" db="EMBL/GenBank/DDBJ databases">
        <title>Corynebacterium sp. nov., isolated from clinical breast specimens.</title>
        <authorList>
            <person name="Zhang T."/>
        </authorList>
    </citation>
    <scope>NUCLEOTIDE SEQUENCE</scope>
    <source>
        <strain evidence="10">CCUG 57942</strain>
    </source>
</reference>
<feature type="transmembrane region" description="Helical" evidence="8">
    <location>
        <begin position="12"/>
        <end position="37"/>
    </location>
</feature>
<feature type="transmembrane region" description="Helical" evidence="8">
    <location>
        <begin position="402"/>
        <end position="421"/>
    </location>
</feature>
<dbReference type="EMBL" id="JANRML010000003">
    <property type="protein sequence ID" value="MCZ2220609.1"/>
    <property type="molecule type" value="Genomic_DNA"/>
</dbReference>
<comment type="caution">
    <text evidence="10">The sequence shown here is derived from an EMBL/GenBank/DDBJ whole genome shotgun (WGS) entry which is preliminary data.</text>
</comment>
<dbReference type="SUPFAM" id="SSF103473">
    <property type="entry name" value="MFS general substrate transporter"/>
    <property type="match status" value="1"/>
</dbReference>
<dbReference type="GO" id="GO:0005886">
    <property type="term" value="C:plasma membrane"/>
    <property type="evidence" value="ECO:0007669"/>
    <property type="project" value="UniProtKB-SubCell"/>
</dbReference>
<evidence type="ECO:0000256" key="1">
    <source>
        <dbReference type="ARBA" id="ARBA00004651"/>
    </source>
</evidence>
<dbReference type="Gene3D" id="1.20.1720.10">
    <property type="entry name" value="Multidrug resistance protein D"/>
    <property type="match status" value="1"/>
</dbReference>
<evidence type="ECO:0000256" key="2">
    <source>
        <dbReference type="ARBA" id="ARBA00008537"/>
    </source>
</evidence>
<feature type="transmembrane region" description="Helical" evidence="8">
    <location>
        <begin position="458"/>
        <end position="476"/>
    </location>
</feature>
<dbReference type="GO" id="GO:0022857">
    <property type="term" value="F:transmembrane transporter activity"/>
    <property type="evidence" value="ECO:0007669"/>
    <property type="project" value="InterPro"/>
</dbReference>
<dbReference type="InterPro" id="IPR004638">
    <property type="entry name" value="EmrB-like"/>
</dbReference>
<feature type="transmembrane region" description="Helical" evidence="8">
    <location>
        <begin position="103"/>
        <end position="125"/>
    </location>
</feature>
<dbReference type="InterPro" id="IPR036259">
    <property type="entry name" value="MFS_trans_sf"/>
</dbReference>
<proteinExistence type="inferred from homology"/>
<feature type="transmembrane region" description="Helical" evidence="8">
    <location>
        <begin position="330"/>
        <end position="351"/>
    </location>
</feature>
<evidence type="ECO:0000256" key="6">
    <source>
        <dbReference type="ARBA" id="ARBA00022989"/>
    </source>
</evidence>
<feature type="transmembrane region" description="Helical" evidence="8">
    <location>
        <begin position="300"/>
        <end position="318"/>
    </location>
</feature>
<feature type="transmembrane region" description="Helical" evidence="8">
    <location>
        <begin position="49"/>
        <end position="66"/>
    </location>
</feature>
<name>A0A9Q4IGI2_9CORY</name>
<keyword evidence="7 8" id="KW-0472">Membrane</keyword>
<comment type="similarity">
    <text evidence="2">Belongs to the major facilitator superfamily. EmrB family.</text>
</comment>
<protein>
    <submittedName>
        <fullName evidence="10">DHA2 family efflux MFS transporter permease subunit</fullName>
    </submittedName>
</protein>
<feature type="transmembrane region" description="Helical" evidence="8">
    <location>
        <begin position="164"/>
        <end position="186"/>
    </location>
</feature>
<dbReference type="PRINTS" id="PR01036">
    <property type="entry name" value="TCRTETB"/>
</dbReference>
<dbReference type="Gene3D" id="1.20.1250.20">
    <property type="entry name" value="MFS general substrate transporter like domains"/>
    <property type="match status" value="1"/>
</dbReference>
<evidence type="ECO:0000313" key="10">
    <source>
        <dbReference type="EMBL" id="MCZ2220609.1"/>
    </source>
</evidence>
<evidence type="ECO:0000259" key="9">
    <source>
        <dbReference type="PROSITE" id="PS50850"/>
    </source>
</evidence>
<feature type="transmembrane region" description="Helical" evidence="8">
    <location>
        <begin position="198"/>
        <end position="215"/>
    </location>
</feature>
<dbReference type="PANTHER" id="PTHR42718">
    <property type="entry name" value="MAJOR FACILITATOR SUPERFAMILY MULTIDRUG TRANSPORTER MFSC"/>
    <property type="match status" value="1"/>
</dbReference>
<feature type="transmembrane region" description="Helical" evidence="8">
    <location>
        <begin position="137"/>
        <end position="158"/>
    </location>
</feature>
<evidence type="ECO:0000313" key="11">
    <source>
        <dbReference type="Proteomes" id="UP001071110"/>
    </source>
</evidence>
<dbReference type="AlphaFoldDB" id="A0A9Q4IGI2"/>
<feature type="transmembrane region" description="Helical" evidence="8">
    <location>
        <begin position="357"/>
        <end position="381"/>
    </location>
</feature>
<evidence type="ECO:0000256" key="7">
    <source>
        <dbReference type="ARBA" id="ARBA00023136"/>
    </source>
</evidence>
<gene>
    <name evidence="10" type="ORF">NUW87_04380</name>
</gene>
<dbReference type="FunFam" id="1.20.1720.10:FF:000021">
    <property type="entry name" value="Drug resistance transporter, EmrB/QacA subfamily"/>
    <property type="match status" value="1"/>
</dbReference>
<sequence length="483" mass="50851">MRQTSTRSPWPALWSMMLGFFMILVDSTIVSVAIPAISEGLGASYNEVIWVNSAYLLAYAVPLLITGRLGDRFGPRTIYLAGLALFTASSLACGLASTSAALIAARAFQGLGGAMVTPQTMSVMIRTFSPKERGGAMGVWGATAGLATVTGPLLGGLLVDASGWPWIFFVNVPVGVIGLVLAWIYVPRLDKTNRHFDWVGVGLSTVSMFCLVFGIQEAENFNWDWRVWALVLVGAATMVLFFRWQSRQGASALVPLALFQDRNFSLAGATISTVGFAISTYIIPWMIYVQTVQGFTPTQAALLVLPSGVVSGLLSPWVGKLTNTHDPKPFAITGLTLAAVSMGVSALITTPAVDPRWMYVIAVVYGVANSLMWGPLSMIATRNLDPRLAGAGSSVYNTTRQIGGVIGSAAVAAMMSSQLAAKLGDGAGAGDIATAGQATGPLPEALHEPFALAMGNSIWLPCAVIAAGAVVACFFARTKSWND</sequence>
<feature type="transmembrane region" description="Helical" evidence="8">
    <location>
        <begin position="264"/>
        <end position="288"/>
    </location>
</feature>
<accession>A0A9Q4IGI2</accession>
<evidence type="ECO:0000256" key="3">
    <source>
        <dbReference type="ARBA" id="ARBA00022448"/>
    </source>
</evidence>
<keyword evidence="11" id="KW-1185">Reference proteome</keyword>
<dbReference type="InterPro" id="IPR011701">
    <property type="entry name" value="MFS"/>
</dbReference>
<keyword evidence="4" id="KW-1003">Cell membrane</keyword>
<keyword evidence="6 8" id="KW-1133">Transmembrane helix</keyword>
<feature type="transmembrane region" description="Helical" evidence="8">
    <location>
        <begin position="227"/>
        <end position="244"/>
    </location>
</feature>
<evidence type="ECO:0000256" key="5">
    <source>
        <dbReference type="ARBA" id="ARBA00022692"/>
    </source>
</evidence>
<feature type="domain" description="Major facilitator superfamily (MFS) profile" evidence="9">
    <location>
        <begin position="12"/>
        <end position="480"/>
    </location>
</feature>
<dbReference type="PANTHER" id="PTHR42718:SF42">
    <property type="entry name" value="EXPORT PROTEIN"/>
    <property type="match status" value="1"/>
</dbReference>
<evidence type="ECO:0000256" key="4">
    <source>
        <dbReference type="ARBA" id="ARBA00022475"/>
    </source>
</evidence>
<dbReference type="RefSeq" id="WP_269027369.1">
    <property type="nucleotide sequence ID" value="NZ_BAABDP010000004.1"/>
</dbReference>
<feature type="transmembrane region" description="Helical" evidence="8">
    <location>
        <begin position="78"/>
        <end position="97"/>
    </location>
</feature>
<dbReference type="InterPro" id="IPR020846">
    <property type="entry name" value="MFS_dom"/>
</dbReference>
<dbReference type="Proteomes" id="UP001071110">
    <property type="component" value="Unassembled WGS sequence"/>
</dbReference>
<dbReference type="PROSITE" id="PS50850">
    <property type="entry name" value="MFS"/>
    <property type="match status" value="1"/>
</dbReference>
<keyword evidence="3" id="KW-0813">Transport</keyword>
<dbReference type="NCBIfam" id="TIGR00711">
    <property type="entry name" value="efflux_EmrB"/>
    <property type="match status" value="1"/>
</dbReference>
<comment type="subcellular location">
    <subcellularLocation>
        <location evidence="1">Cell membrane</location>
        <topology evidence="1">Multi-pass membrane protein</topology>
    </subcellularLocation>
</comment>
<dbReference type="Pfam" id="PF07690">
    <property type="entry name" value="MFS_1"/>
    <property type="match status" value="2"/>
</dbReference>
<evidence type="ECO:0000256" key="8">
    <source>
        <dbReference type="SAM" id="Phobius"/>
    </source>
</evidence>
<organism evidence="10 11">
    <name type="scientific">Corynebacterium pilbarense</name>
    <dbReference type="NCBI Taxonomy" id="1288393"/>
    <lineage>
        <taxon>Bacteria</taxon>
        <taxon>Bacillati</taxon>
        <taxon>Actinomycetota</taxon>
        <taxon>Actinomycetes</taxon>
        <taxon>Mycobacteriales</taxon>
        <taxon>Corynebacteriaceae</taxon>
        <taxon>Corynebacterium</taxon>
    </lineage>
</organism>
<keyword evidence="5 8" id="KW-0812">Transmembrane</keyword>